<gene>
    <name evidence="1" type="ORF">GCM10022416_08660</name>
</gene>
<dbReference type="Proteomes" id="UP001500266">
    <property type="component" value="Unassembled WGS sequence"/>
</dbReference>
<evidence type="ECO:0000313" key="2">
    <source>
        <dbReference type="Proteomes" id="UP001500266"/>
    </source>
</evidence>
<organism evidence="1 2">
    <name type="scientific">Actinomadura keratinilytica</name>
    <dbReference type="NCBI Taxonomy" id="547461"/>
    <lineage>
        <taxon>Bacteria</taxon>
        <taxon>Bacillati</taxon>
        <taxon>Actinomycetota</taxon>
        <taxon>Actinomycetes</taxon>
        <taxon>Streptosporangiales</taxon>
        <taxon>Thermomonosporaceae</taxon>
        <taxon>Actinomadura</taxon>
    </lineage>
</organism>
<sequence>MTTEVHLVVDERRLTFTVAPMGSTVNDCTAFPSVLSAIVVLPTGPGRSRCRPDRVIADEAFGRGGRR</sequence>
<reference evidence="2" key="1">
    <citation type="journal article" date="2019" name="Int. J. Syst. Evol. Microbiol.">
        <title>The Global Catalogue of Microorganisms (GCM) 10K type strain sequencing project: providing services to taxonomists for standard genome sequencing and annotation.</title>
        <authorList>
            <consortium name="The Broad Institute Genomics Platform"/>
            <consortium name="The Broad Institute Genome Sequencing Center for Infectious Disease"/>
            <person name="Wu L."/>
            <person name="Ma J."/>
        </authorList>
    </citation>
    <scope>NUCLEOTIDE SEQUENCE [LARGE SCALE GENOMIC DNA]</scope>
    <source>
        <strain evidence="2">JCM 17316</strain>
    </source>
</reference>
<keyword evidence="2" id="KW-1185">Reference proteome</keyword>
<evidence type="ECO:0000313" key="1">
    <source>
        <dbReference type="EMBL" id="GAA4130659.1"/>
    </source>
</evidence>
<comment type="caution">
    <text evidence="1">The sequence shown here is derived from an EMBL/GenBank/DDBJ whole genome shotgun (WGS) entry which is preliminary data.</text>
</comment>
<proteinExistence type="predicted"/>
<dbReference type="EMBL" id="BAABDO010000007">
    <property type="protein sequence ID" value="GAA4130659.1"/>
    <property type="molecule type" value="Genomic_DNA"/>
</dbReference>
<evidence type="ECO:0008006" key="3">
    <source>
        <dbReference type="Google" id="ProtNLM"/>
    </source>
</evidence>
<dbReference type="RefSeq" id="WP_345017604.1">
    <property type="nucleotide sequence ID" value="NZ_BAABDO010000007.1"/>
</dbReference>
<protein>
    <recommendedName>
        <fullName evidence="3">Transposase IS4-like domain-containing protein</fullName>
    </recommendedName>
</protein>
<name>A0ABP7Y536_9ACTN</name>
<accession>A0ABP7Y536</accession>